<keyword evidence="1" id="KW-0732">Signal</keyword>
<comment type="caution">
    <text evidence="2">The sequence shown here is derived from an EMBL/GenBank/DDBJ whole genome shotgun (WGS) entry which is preliminary data.</text>
</comment>
<keyword evidence="3" id="KW-1185">Reference proteome</keyword>
<accession>A0ABU1Z4G6</accession>
<dbReference type="Proteomes" id="UP001180536">
    <property type="component" value="Unassembled WGS sequence"/>
</dbReference>
<reference evidence="2 3" key="1">
    <citation type="submission" date="2023-07" db="EMBL/GenBank/DDBJ databases">
        <title>Sorghum-associated microbial communities from plants grown in Nebraska, USA.</title>
        <authorList>
            <person name="Schachtman D."/>
        </authorList>
    </citation>
    <scope>NUCLEOTIDE SEQUENCE [LARGE SCALE GENOMIC DNA]</scope>
    <source>
        <strain evidence="2 3">BE310</strain>
    </source>
</reference>
<protein>
    <submittedName>
        <fullName evidence="2">Pyrimidine deaminase RibD-like protein</fullName>
    </submittedName>
</protein>
<gene>
    <name evidence="2" type="ORF">J2X16_000664</name>
</gene>
<evidence type="ECO:0000313" key="3">
    <source>
        <dbReference type="Proteomes" id="UP001180536"/>
    </source>
</evidence>
<proteinExistence type="predicted"/>
<evidence type="ECO:0000313" key="2">
    <source>
        <dbReference type="EMBL" id="MDR7295343.1"/>
    </source>
</evidence>
<organism evidence="2 3">
    <name type="scientific">Pelomonas aquatica</name>
    <dbReference type="NCBI Taxonomy" id="431058"/>
    <lineage>
        <taxon>Bacteria</taxon>
        <taxon>Pseudomonadati</taxon>
        <taxon>Pseudomonadota</taxon>
        <taxon>Betaproteobacteria</taxon>
        <taxon>Burkholderiales</taxon>
        <taxon>Sphaerotilaceae</taxon>
        <taxon>Roseateles</taxon>
    </lineage>
</organism>
<evidence type="ECO:0000256" key="1">
    <source>
        <dbReference type="SAM" id="SignalP"/>
    </source>
</evidence>
<dbReference type="RefSeq" id="WP_310341608.1">
    <property type="nucleotide sequence ID" value="NZ_JAVDXQ010000001.1"/>
</dbReference>
<sequence length="419" mass="44487">MKTLKTVVAVAVGALALSLNGAPGAEFGFNQASAQESVRKEVGTPLTEASKLVKAGKFKDALGKLRDAEAVGGRTAAENNAIEGVRFSAAMGANEPDTMARSFEVLKGAGKLSQAQQLQYMEAIAGTYLRNKDNGKALTWSQRYFKEGGNSATMKQVQQNAQFLSGDMTSTIKDTLDEIAADERAGRAPAKDKLNLLLFAAQKKGDAHAESVATEKLLNFYPDPKLWAQILGSLPQKKSFDTSRYALDLYRLRLATGNMSRGAEDYMEMAQLAAQAGYPEEGKQVVDKGMAAGVLGQGAEGARHKRLADLMVKKIGEAKANAAANEKAAEDAKDGNALVTLGLANAFGGNAKKGITQIEQGIAKGNLKRPEDAKLYLGLAYQLAGDGAKAQTAWKSVKGNEGAADLARLWIIQSRSAKR</sequence>
<feature type="signal peptide" evidence="1">
    <location>
        <begin position="1"/>
        <end position="21"/>
    </location>
</feature>
<dbReference type="EMBL" id="JAVDXQ010000001">
    <property type="protein sequence ID" value="MDR7295343.1"/>
    <property type="molecule type" value="Genomic_DNA"/>
</dbReference>
<name>A0ABU1Z4G6_9BURK</name>
<feature type="chain" id="PRO_5046864907" evidence="1">
    <location>
        <begin position="22"/>
        <end position="419"/>
    </location>
</feature>